<evidence type="ECO:0000313" key="4">
    <source>
        <dbReference type="EMBL" id="MBZ0156308.1"/>
    </source>
</evidence>
<feature type="coiled-coil region" evidence="2">
    <location>
        <begin position="771"/>
        <end position="808"/>
    </location>
</feature>
<dbReference type="Proteomes" id="UP000705867">
    <property type="component" value="Unassembled WGS sequence"/>
</dbReference>
<protein>
    <submittedName>
        <fullName evidence="4">DUF115 domain-containing protein</fullName>
    </submittedName>
</protein>
<dbReference type="SUPFAM" id="SSF53335">
    <property type="entry name" value="S-adenosyl-L-methionine-dependent methyltransferases"/>
    <property type="match status" value="1"/>
</dbReference>
<dbReference type="PANTHER" id="PTHR41786:SF1">
    <property type="entry name" value="6-HYDROXYMETHYLPTERIN DIPHOSPHOKINASE MPTE-LIKE DOMAIN-CONTAINING PROTEIN"/>
    <property type="match status" value="1"/>
</dbReference>
<keyword evidence="2" id="KW-0175">Coiled coil</keyword>
<accession>A0A953J602</accession>
<dbReference type="SUPFAM" id="SSF48452">
    <property type="entry name" value="TPR-like"/>
    <property type="match status" value="1"/>
</dbReference>
<dbReference type="PANTHER" id="PTHR41786">
    <property type="entry name" value="MOTILITY ACCESSORY FACTOR MAF"/>
    <property type="match status" value="1"/>
</dbReference>
<keyword evidence="1" id="KW-0802">TPR repeat</keyword>
<dbReference type="InterPro" id="IPR011990">
    <property type="entry name" value="TPR-like_helical_dom_sf"/>
</dbReference>
<dbReference type="AlphaFoldDB" id="A0A953J602"/>
<dbReference type="InterPro" id="IPR029063">
    <property type="entry name" value="SAM-dependent_MTases_sf"/>
</dbReference>
<proteinExistence type="predicted"/>
<dbReference type="InterPro" id="IPR019734">
    <property type="entry name" value="TPR_rpt"/>
</dbReference>
<dbReference type="SMART" id="SM00028">
    <property type="entry name" value="TPR"/>
    <property type="match status" value="4"/>
</dbReference>
<dbReference type="EMBL" id="JAIOIV010000073">
    <property type="protein sequence ID" value="MBZ0156308.1"/>
    <property type="molecule type" value="Genomic_DNA"/>
</dbReference>
<evidence type="ECO:0000256" key="1">
    <source>
        <dbReference type="PROSITE-ProRule" id="PRU00339"/>
    </source>
</evidence>
<evidence type="ECO:0000256" key="2">
    <source>
        <dbReference type="SAM" id="Coils"/>
    </source>
</evidence>
<feature type="repeat" description="TPR" evidence="1">
    <location>
        <begin position="931"/>
        <end position="964"/>
    </location>
</feature>
<dbReference type="Pfam" id="PF14559">
    <property type="entry name" value="TPR_19"/>
    <property type="match status" value="1"/>
</dbReference>
<dbReference type="Pfam" id="PF13489">
    <property type="entry name" value="Methyltransf_23"/>
    <property type="match status" value="1"/>
</dbReference>
<sequence length="1187" mass="134486">MKEATCLICGSAEHEHLATFDNDPYLRRLSNRTDYSVTYVVCRRCGFVFTNPMLDGAELDEMYSEKYRPAAPDEKFIKNNLEFMRERYKWIIKKIGENTGSKRILDIGCSAGTLLKTFKDNSWDAHGIEPSETFARYGSTQFGLPVKTGFYSKDSYPGEEFDIVACLQVLEHVPDPETMLSAMRGNLSSDGYLVIGVPTLFRPLRPIHPQTLASPHLYIFSSNTLRLLLQRTGFDIVAIDHSFKGLIALARKAKPSGIDFSEGDTCAELIAAYKAFTDPASQYNRNMDLLKANNQDLVPLCEKTPLSSGDICAVHESPEGDTEKEYWNLLIRRGARTFPLFRENPHLAACRAADKVVSESAAGKFGKDGIIIMFGLEMGHLPLEVVKRLHKGNVLLICERDENIFQRAMLYNDLGPLLSDKRVKILVGEHMPFDEYISRFSKNYLLTGKINLIKNMPSYNLYPDFYKALAERIPDRLKVIKVNRSTIVGLGLKMMENTLDDMHLTMQMPGVANLRNLFRDVPAVIVSAGPSLEKNFHLLQEVKGKGVVIGADTVLRLLVPNGIVPDFTITADPQETTYRKFKGIPMDPASFLVCHPINYPDIIRTFAGRRFVMGSNNTICRWLSEYYKDKGQIDYRSQSVAHMAFNLAMLIGANPIIFIGQDLCYYDAKKKHAGNLSKGSPWEGKENKSFIEDKDIFGNEVKTTTLFQSFGVLLNEGVKSSKRLCINATEGGLGIEGTVVMPFSDAIRKYCSGEPVDVYNRIISVYKTDEIKDVQGLLRKLDAAAEELKEINNNSRKILKNVEKVKRVIEKGEAGSKRYIELSDALQKGTEKMKGKEHILNLFTEYAYDLELYMSKQDIQEIDTIEDLNNRFEKQVARALVYYNGLLKVGVPFEKGLRTLSARVKKLEELKELFLPLKNDTRSDTLSKGGAQLLLKLAKDYKELFLFEQAEELFKKVLEQDPKNRDALFHLGEIFYTVHHPREALHFLRQADADKATHKKLKKLISACNRKMEFWDQKIADARIEKCERSLPEQLVYEGEFYYHLGQRKLAEAKWKEAIDLDPLSLTPYLDLVKLYEEDQEWDTCIEIFEQALNSLGENPVLYRELALFSGKCGEVERAFEFFEAATALDEGMLVGAGDFFVTLGIFNKALLFYEKAASSGIDHPELTSKMAFCYAKHVSEQMAGNP</sequence>
<gene>
    <name evidence="4" type="ORF">K8I29_08890</name>
</gene>
<evidence type="ECO:0000259" key="3">
    <source>
        <dbReference type="Pfam" id="PF01973"/>
    </source>
</evidence>
<organism evidence="4 5">
    <name type="scientific">Candidatus Nitrobium versatile</name>
    <dbReference type="NCBI Taxonomy" id="2884831"/>
    <lineage>
        <taxon>Bacteria</taxon>
        <taxon>Pseudomonadati</taxon>
        <taxon>Nitrospirota</taxon>
        <taxon>Nitrospiria</taxon>
        <taxon>Nitrospirales</taxon>
        <taxon>Nitrospiraceae</taxon>
        <taxon>Candidatus Nitrobium</taxon>
    </lineage>
</organism>
<dbReference type="InterPro" id="IPR002826">
    <property type="entry name" value="MptE-like"/>
</dbReference>
<dbReference type="Gene3D" id="1.25.40.10">
    <property type="entry name" value="Tetratricopeptide repeat domain"/>
    <property type="match status" value="2"/>
</dbReference>
<feature type="repeat" description="TPR" evidence="1">
    <location>
        <begin position="1032"/>
        <end position="1065"/>
    </location>
</feature>
<comment type="caution">
    <text evidence="4">The sequence shown here is derived from an EMBL/GenBank/DDBJ whole genome shotgun (WGS) entry which is preliminary data.</text>
</comment>
<dbReference type="CDD" id="cd02440">
    <property type="entry name" value="AdoMet_MTases"/>
    <property type="match status" value="1"/>
</dbReference>
<dbReference type="Gene3D" id="3.40.50.150">
    <property type="entry name" value="Vaccinia Virus protein VP39"/>
    <property type="match status" value="1"/>
</dbReference>
<reference evidence="4" key="2">
    <citation type="submission" date="2021-08" db="EMBL/GenBank/DDBJ databases">
        <authorList>
            <person name="Dalcin Martins P."/>
        </authorList>
    </citation>
    <scope>NUCLEOTIDE SEQUENCE</scope>
    <source>
        <strain evidence="4">MAG_39</strain>
    </source>
</reference>
<dbReference type="PROSITE" id="PS50005">
    <property type="entry name" value="TPR"/>
    <property type="match status" value="2"/>
</dbReference>
<reference evidence="4" key="1">
    <citation type="journal article" date="2021" name="bioRxiv">
        <title>Unraveling nitrogen, sulfur and carbon metabolic pathways and microbial community transcriptional responses to substrate deprivation and toxicity stresses in a bioreactor mimicking anoxic brackish coastal sediment conditions.</title>
        <authorList>
            <person name="Martins P.D."/>
            <person name="Echeveste M.J."/>
            <person name="Arshad A."/>
            <person name="Kurth J."/>
            <person name="Ouboter H."/>
            <person name="Jetten M.S.M."/>
            <person name="Welte C.U."/>
        </authorList>
    </citation>
    <scope>NUCLEOTIDE SEQUENCE</scope>
    <source>
        <strain evidence="4">MAG_39</strain>
    </source>
</reference>
<name>A0A953J602_9BACT</name>
<evidence type="ECO:0000313" key="5">
    <source>
        <dbReference type="Proteomes" id="UP000705867"/>
    </source>
</evidence>
<dbReference type="Pfam" id="PF01973">
    <property type="entry name" value="MptE-like"/>
    <property type="match status" value="1"/>
</dbReference>
<feature type="domain" description="6-hydroxymethylpterin diphosphokinase MptE-like" evidence="3">
    <location>
        <begin position="501"/>
        <end position="667"/>
    </location>
</feature>